<protein>
    <submittedName>
        <fullName evidence="3">Uncharacterized protein</fullName>
    </submittedName>
</protein>
<feature type="region of interest" description="Disordered" evidence="2">
    <location>
        <begin position="367"/>
        <end position="436"/>
    </location>
</feature>
<evidence type="ECO:0000256" key="1">
    <source>
        <dbReference type="SAM" id="Coils"/>
    </source>
</evidence>
<evidence type="ECO:0000313" key="4">
    <source>
        <dbReference type="Proteomes" id="UP001049176"/>
    </source>
</evidence>
<dbReference type="KEGG" id="more:E1B28_001856"/>
<feature type="coiled-coil region" evidence="1">
    <location>
        <begin position="1"/>
        <end position="52"/>
    </location>
</feature>
<comment type="caution">
    <text evidence="3">The sequence shown here is derived from an EMBL/GenBank/DDBJ whole genome shotgun (WGS) entry which is preliminary data.</text>
</comment>
<dbReference type="AlphaFoldDB" id="A0A9P7V4M1"/>
<evidence type="ECO:0000256" key="2">
    <source>
        <dbReference type="SAM" id="MobiDB-lite"/>
    </source>
</evidence>
<organism evidence="3 4">
    <name type="scientific">Marasmius oreades</name>
    <name type="common">fairy-ring Marasmius</name>
    <dbReference type="NCBI Taxonomy" id="181124"/>
    <lineage>
        <taxon>Eukaryota</taxon>
        <taxon>Fungi</taxon>
        <taxon>Dikarya</taxon>
        <taxon>Basidiomycota</taxon>
        <taxon>Agaricomycotina</taxon>
        <taxon>Agaricomycetes</taxon>
        <taxon>Agaricomycetidae</taxon>
        <taxon>Agaricales</taxon>
        <taxon>Marasmiineae</taxon>
        <taxon>Marasmiaceae</taxon>
        <taxon>Marasmius</taxon>
    </lineage>
</organism>
<name>A0A9P7V4M1_9AGAR</name>
<dbReference type="RefSeq" id="XP_043016542.1">
    <property type="nucleotide sequence ID" value="XM_043147828.1"/>
</dbReference>
<sequence length="436" mass="48836">MSQLSRTVAKHEKEHAELLKAIAHTEDVTDRLAAHERKVAEIEAQLEEIVNSEPKGKPRRKTLVGSPQPSIASKFSFLVRRSGNNLSERCLQDSETTRSEKQIRLGQALCEAKFEQLGLQKEVDQYHLLRQQLDDLYDVVFNGLTPGVPNEVELKQKVAAAQALCDRVSTTLMVENETFEYISKAENVMRECRTRLKEALESVAISMFADWRSGESYEALNLQTAYELARRVPYLVREAQRHSPDIRPLEELSITNLVLSRDEQSRDQYYTLIRNAATEVNRAHDQLSDDCKAFANRVTVSEAVIKTAQQTLSEYRRELRAIRQEIFEKARQNPNFGETVDPPPPSYDFDSTTSGFELEAALDIPSPLYIPNDPIGRPIDSPRTDATSPLSLKRSSDGSDGPASLPSSSSSPPTSALTTPGGRHIRPLPQPPVSLK</sequence>
<keyword evidence="1" id="KW-0175">Coiled coil</keyword>
<dbReference type="EMBL" id="CM032181">
    <property type="protein sequence ID" value="KAG7100072.1"/>
    <property type="molecule type" value="Genomic_DNA"/>
</dbReference>
<gene>
    <name evidence="3" type="ORF">E1B28_001856</name>
</gene>
<evidence type="ECO:0000313" key="3">
    <source>
        <dbReference type="EMBL" id="KAG7100072.1"/>
    </source>
</evidence>
<dbReference type="PANTHER" id="PTHR21974:SF2">
    <property type="entry name" value="RE15880P"/>
    <property type="match status" value="1"/>
</dbReference>
<feature type="compositionally biased region" description="Low complexity" evidence="2">
    <location>
        <begin position="398"/>
        <end position="422"/>
    </location>
</feature>
<reference evidence="3" key="1">
    <citation type="journal article" date="2021" name="Genome Biol. Evol.">
        <title>The assembled and annotated genome of the fairy-ring fungus Marasmius oreades.</title>
        <authorList>
            <person name="Hiltunen M."/>
            <person name="Ament-Velasquez S.L."/>
            <person name="Johannesson H."/>
        </authorList>
    </citation>
    <scope>NUCLEOTIDE SEQUENCE</scope>
    <source>
        <strain evidence="3">03SP1</strain>
    </source>
</reference>
<dbReference type="PANTHER" id="PTHR21974">
    <property type="entry name" value="RE15880P"/>
    <property type="match status" value="1"/>
</dbReference>
<feature type="region of interest" description="Disordered" evidence="2">
    <location>
        <begin position="330"/>
        <end position="352"/>
    </location>
</feature>
<keyword evidence="4" id="KW-1185">Reference proteome</keyword>
<dbReference type="OrthoDB" id="2562743at2759"/>
<dbReference type="GeneID" id="66070932"/>
<proteinExistence type="predicted"/>
<dbReference type="Proteomes" id="UP001049176">
    <property type="component" value="Chromosome 1"/>
</dbReference>
<accession>A0A9P7V4M1</accession>